<keyword evidence="1" id="KW-1133">Transmembrane helix</keyword>
<evidence type="ECO:0000256" key="1">
    <source>
        <dbReference type="SAM" id="Phobius"/>
    </source>
</evidence>
<dbReference type="PROSITE" id="PS51257">
    <property type="entry name" value="PROKAR_LIPOPROTEIN"/>
    <property type="match status" value="1"/>
</dbReference>
<dbReference type="InterPro" id="IPR036291">
    <property type="entry name" value="NAD(P)-bd_dom_sf"/>
</dbReference>
<evidence type="ECO:0000313" key="3">
    <source>
        <dbReference type="Proteomes" id="UP001266807"/>
    </source>
</evidence>
<keyword evidence="1" id="KW-0812">Transmembrane</keyword>
<dbReference type="EMBL" id="JAVDUG010000001">
    <property type="protein sequence ID" value="MDR6775850.1"/>
    <property type="molecule type" value="Genomic_DNA"/>
</dbReference>
<accession>A0ABU1QAI2</accession>
<keyword evidence="3" id="KW-1185">Reference proteome</keyword>
<comment type="caution">
    <text evidence="2">The sequence shown here is derived from an EMBL/GenBank/DDBJ whole genome shotgun (WGS) entry which is preliminary data.</text>
</comment>
<sequence length="56" mass="6088">MKKTIGFIGVGNIGSMIACFAVAAGYDAVGDRDVTNRSKRRLITSLFLAWRNQCGH</sequence>
<dbReference type="Gene3D" id="3.40.50.720">
    <property type="entry name" value="NAD(P)-binding Rossmann-like Domain"/>
    <property type="match status" value="1"/>
</dbReference>
<proteinExistence type="predicted"/>
<dbReference type="Proteomes" id="UP001266807">
    <property type="component" value="Unassembled WGS sequence"/>
</dbReference>
<evidence type="ECO:0000313" key="2">
    <source>
        <dbReference type="EMBL" id="MDR6775850.1"/>
    </source>
</evidence>
<feature type="transmembrane region" description="Helical" evidence="1">
    <location>
        <begin position="6"/>
        <end position="29"/>
    </location>
</feature>
<dbReference type="RefSeq" id="WP_155613676.1">
    <property type="nucleotide sequence ID" value="NZ_CP011512.1"/>
</dbReference>
<keyword evidence="1" id="KW-0472">Membrane</keyword>
<protein>
    <submittedName>
        <fullName evidence="2">Phosphoglycerate dehydrogenase-like enzyme</fullName>
    </submittedName>
</protein>
<reference evidence="2 3" key="1">
    <citation type="submission" date="2023-07" db="EMBL/GenBank/DDBJ databases">
        <title>Sorghum-associated microbial communities from plants grown in Nebraska, USA.</title>
        <authorList>
            <person name="Schachtman D."/>
        </authorList>
    </citation>
    <scope>NUCLEOTIDE SEQUENCE [LARGE SCALE GENOMIC DNA]</scope>
    <source>
        <strain evidence="2 3">BE143</strain>
    </source>
</reference>
<name>A0ABU1QAI2_9BACL</name>
<gene>
    <name evidence="2" type="ORF">J2W98_000097</name>
</gene>
<dbReference type="SUPFAM" id="SSF51735">
    <property type="entry name" value="NAD(P)-binding Rossmann-fold domains"/>
    <property type="match status" value="1"/>
</dbReference>
<organism evidence="2 3">
    <name type="scientific">Paenibacillus peoriae</name>
    <dbReference type="NCBI Taxonomy" id="59893"/>
    <lineage>
        <taxon>Bacteria</taxon>
        <taxon>Bacillati</taxon>
        <taxon>Bacillota</taxon>
        <taxon>Bacilli</taxon>
        <taxon>Bacillales</taxon>
        <taxon>Paenibacillaceae</taxon>
        <taxon>Paenibacillus</taxon>
    </lineage>
</organism>